<evidence type="ECO:0000313" key="5">
    <source>
        <dbReference type="Proteomes" id="UP000471381"/>
    </source>
</evidence>
<dbReference type="RefSeq" id="WP_163106536.1">
    <property type="nucleotide sequence ID" value="NZ_JAAAWO010000006.1"/>
</dbReference>
<keyword evidence="5" id="KW-1185">Reference proteome</keyword>
<name>A0A6N9TEV2_9ALTE</name>
<organism evidence="4 5">
    <name type="scientific">Alteromonas genovensis</name>
    <dbReference type="NCBI Taxonomy" id="471225"/>
    <lineage>
        <taxon>Bacteria</taxon>
        <taxon>Pseudomonadati</taxon>
        <taxon>Pseudomonadota</taxon>
        <taxon>Gammaproteobacteria</taxon>
        <taxon>Alteromonadales</taxon>
        <taxon>Alteromonadaceae</taxon>
        <taxon>Alteromonas/Salinimonas group</taxon>
        <taxon>Alteromonas</taxon>
    </lineage>
</organism>
<comment type="caution">
    <text evidence="4">The sequence shown here is derived from an EMBL/GenBank/DDBJ whole genome shotgun (WGS) entry which is preliminary data.</text>
</comment>
<proteinExistence type="predicted"/>
<dbReference type="EMBL" id="JAAAWO010000006">
    <property type="protein sequence ID" value="NDW15823.1"/>
    <property type="molecule type" value="Genomic_DNA"/>
</dbReference>
<reference evidence="4 5" key="1">
    <citation type="submission" date="2020-01" db="EMBL/GenBank/DDBJ databases">
        <title>Genomes of bacteria type strains.</title>
        <authorList>
            <person name="Chen J."/>
            <person name="Zhu S."/>
            <person name="Yang J."/>
        </authorList>
    </citation>
    <scope>NUCLEOTIDE SEQUENCE [LARGE SCALE GENOMIC DNA]</scope>
    <source>
        <strain evidence="4 5">LMG 24078</strain>
    </source>
</reference>
<feature type="chain" id="PRO_5026729055" evidence="2">
    <location>
        <begin position="20"/>
        <end position="190"/>
    </location>
</feature>
<accession>A0A6N9TEV2</accession>
<evidence type="ECO:0000259" key="3">
    <source>
        <dbReference type="Pfam" id="PF13505"/>
    </source>
</evidence>
<dbReference type="Pfam" id="PF13505">
    <property type="entry name" value="OMP_b-brl"/>
    <property type="match status" value="1"/>
</dbReference>
<dbReference type="InterPro" id="IPR027385">
    <property type="entry name" value="Beta-barrel_OMP"/>
</dbReference>
<feature type="domain" description="Outer membrane protein beta-barrel" evidence="3">
    <location>
        <begin position="6"/>
        <end position="173"/>
    </location>
</feature>
<protein>
    <submittedName>
        <fullName evidence="4">Outer membrane beta-barrel protein</fullName>
    </submittedName>
</protein>
<dbReference type="InterPro" id="IPR023614">
    <property type="entry name" value="Porin_dom_sf"/>
</dbReference>
<dbReference type="InterPro" id="IPR011250">
    <property type="entry name" value="OMP/PagP_B-barrel"/>
</dbReference>
<gene>
    <name evidence="4" type="ORF">GTQ48_09870</name>
</gene>
<dbReference type="SUPFAM" id="SSF56925">
    <property type="entry name" value="OMPA-like"/>
    <property type="match status" value="1"/>
</dbReference>
<dbReference type="AlphaFoldDB" id="A0A6N9TEV2"/>
<evidence type="ECO:0000313" key="4">
    <source>
        <dbReference type="EMBL" id="NDW15823.1"/>
    </source>
</evidence>
<sequence length="190" mass="20429">MKKLILAAALSAVSAASFAAAPAWDFVQASYVMTDFDDADLNYEPDGFSISASKLVTDDVFVTGSYSMQNDDIFGTEVDFDRLSLGLGYRYALSNKTDLYGIVSYEDVEISGSGESESEDGYGLTAGARSMVMDNIELRGAVKYIDTDSGSDTSLLIGGDYFFSPAFAVGVSYETSDDLSTFGLNARYNF</sequence>
<dbReference type="Proteomes" id="UP000471381">
    <property type="component" value="Unassembled WGS sequence"/>
</dbReference>
<dbReference type="Gene3D" id="2.40.160.10">
    <property type="entry name" value="Porin"/>
    <property type="match status" value="1"/>
</dbReference>
<evidence type="ECO:0000256" key="2">
    <source>
        <dbReference type="SAM" id="SignalP"/>
    </source>
</evidence>
<keyword evidence="1 2" id="KW-0732">Signal</keyword>
<feature type="signal peptide" evidence="2">
    <location>
        <begin position="1"/>
        <end position="19"/>
    </location>
</feature>
<evidence type="ECO:0000256" key="1">
    <source>
        <dbReference type="ARBA" id="ARBA00022729"/>
    </source>
</evidence>